<name>A0AAV8YNX0_9CUCU</name>
<dbReference type="EMBL" id="JAPWTK010000059">
    <property type="protein sequence ID" value="KAJ8953195.1"/>
    <property type="molecule type" value="Genomic_DNA"/>
</dbReference>
<dbReference type="PANTHER" id="PTHR45913:SF22">
    <property type="entry name" value="SCAN BOX DOMAIN-CONTAINING PROTEIN"/>
    <property type="match status" value="1"/>
</dbReference>
<sequence>MAESKNKCGQYSADYLKFGFIPSLSDKQLPMCLLCNKVLSNEAMKPSKLEDHFRRWHPDKIGKDLKYFQTLKDKVQKRPTVDKMFASTSQRDDGLRASYNISLLIAKSEKPHTIGEKLILPAIEEVLKTILHKPASDIIKIFLLSNNIVQRRIDEMSYEIESLLCIFLQTTYFFTQLDEPTLPGNEALHSSTKK</sequence>
<dbReference type="AlphaFoldDB" id="A0AAV8YNX0"/>
<evidence type="ECO:0000313" key="1">
    <source>
        <dbReference type="EMBL" id="KAJ8953195.1"/>
    </source>
</evidence>
<keyword evidence="2" id="KW-1185">Reference proteome</keyword>
<organism evidence="1 2">
    <name type="scientific">Aromia moschata</name>
    <dbReference type="NCBI Taxonomy" id="1265417"/>
    <lineage>
        <taxon>Eukaryota</taxon>
        <taxon>Metazoa</taxon>
        <taxon>Ecdysozoa</taxon>
        <taxon>Arthropoda</taxon>
        <taxon>Hexapoda</taxon>
        <taxon>Insecta</taxon>
        <taxon>Pterygota</taxon>
        <taxon>Neoptera</taxon>
        <taxon>Endopterygota</taxon>
        <taxon>Coleoptera</taxon>
        <taxon>Polyphaga</taxon>
        <taxon>Cucujiformia</taxon>
        <taxon>Chrysomeloidea</taxon>
        <taxon>Cerambycidae</taxon>
        <taxon>Cerambycinae</taxon>
        <taxon>Callichromatini</taxon>
        <taxon>Aromia</taxon>
    </lineage>
</organism>
<dbReference type="Proteomes" id="UP001162162">
    <property type="component" value="Unassembled WGS sequence"/>
</dbReference>
<evidence type="ECO:0000313" key="2">
    <source>
        <dbReference type="Proteomes" id="UP001162162"/>
    </source>
</evidence>
<dbReference type="PANTHER" id="PTHR45913">
    <property type="entry name" value="EPM2A-INTERACTING PROTEIN 1"/>
    <property type="match status" value="1"/>
</dbReference>
<comment type="caution">
    <text evidence="1">The sequence shown here is derived from an EMBL/GenBank/DDBJ whole genome shotgun (WGS) entry which is preliminary data.</text>
</comment>
<accession>A0AAV8YNX0</accession>
<proteinExistence type="predicted"/>
<gene>
    <name evidence="1" type="ORF">NQ318_003234</name>
</gene>
<protein>
    <submittedName>
        <fullName evidence="1">Uncharacterized protein</fullName>
    </submittedName>
</protein>
<reference evidence="1" key="1">
    <citation type="journal article" date="2023" name="Insect Mol. Biol.">
        <title>Genome sequencing provides insights into the evolution of gene families encoding plant cell wall-degrading enzymes in longhorned beetles.</title>
        <authorList>
            <person name="Shin N.R."/>
            <person name="Okamura Y."/>
            <person name="Kirsch R."/>
            <person name="Pauchet Y."/>
        </authorList>
    </citation>
    <scope>NUCLEOTIDE SEQUENCE</scope>
    <source>
        <strain evidence="1">AMC_N1</strain>
    </source>
</reference>